<dbReference type="SUPFAM" id="SSF53335">
    <property type="entry name" value="S-adenosyl-L-methionine-dependent methyltransferases"/>
    <property type="match status" value="1"/>
</dbReference>
<dbReference type="AlphaFoldDB" id="A0A9X3X7K5"/>
<dbReference type="Proteomes" id="UP001151081">
    <property type="component" value="Unassembled WGS sequence"/>
</dbReference>
<name>A0A9X3X7K5_9BACT</name>
<protein>
    <recommendedName>
        <fullName evidence="4">Methyltransferase family protein</fullName>
    </recommendedName>
</protein>
<dbReference type="EMBL" id="JAGTJJ010000010">
    <property type="protein sequence ID" value="MDC3982886.1"/>
    <property type="molecule type" value="Genomic_DNA"/>
</dbReference>
<accession>A0A9X3X7K5</accession>
<feature type="signal peptide" evidence="1">
    <location>
        <begin position="1"/>
        <end position="20"/>
    </location>
</feature>
<dbReference type="Gene3D" id="3.40.50.150">
    <property type="entry name" value="Vaccinia Virus protein VP39"/>
    <property type="match status" value="1"/>
</dbReference>
<keyword evidence="3" id="KW-1185">Reference proteome</keyword>
<evidence type="ECO:0000256" key="1">
    <source>
        <dbReference type="SAM" id="SignalP"/>
    </source>
</evidence>
<gene>
    <name evidence="2" type="ORF">KEG57_20405</name>
</gene>
<feature type="chain" id="PRO_5040772395" description="Methyltransferase family protein" evidence="1">
    <location>
        <begin position="21"/>
        <end position="356"/>
    </location>
</feature>
<evidence type="ECO:0008006" key="4">
    <source>
        <dbReference type="Google" id="ProtNLM"/>
    </source>
</evidence>
<evidence type="ECO:0000313" key="3">
    <source>
        <dbReference type="Proteomes" id="UP001151081"/>
    </source>
</evidence>
<comment type="caution">
    <text evidence="2">The sequence shown here is derived from an EMBL/GenBank/DDBJ whole genome shotgun (WGS) entry which is preliminary data.</text>
</comment>
<organism evidence="2 3">
    <name type="scientific">Polyangium jinanense</name>
    <dbReference type="NCBI Taxonomy" id="2829994"/>
    <lineage>
        <taxon>Bacteria</taxon>
        <taxon>Pseudomonadati</taxon>
        <taxon>Myxococcota</taxon>
        <taxon>Polyangia</taxon>
        <taxon>Polyangiales</taxon>
        <taxon>Polyangiaceae</taxon>
        <taxon>Polyangium</taxon>
    </lineage>
</organism>
<dbReference type="RefSeq" id="WP_272458709.1">
    <property type="nucleotide sequence ID" value="NZ_JAGTJJ010000010.1"/>
</dbReference>
<reference evidence="2 3" key="1">
    <citation type="submission" date="2021-04" db="EMBL/GenBank/DDBJ databases">
        <title>Genome analysis of Polyangium sp.</title>
        <authorList>
            <person name="Li Y."/>
            <person name="Wang J."/>
        </authorList>
    </citation>
    <scope>NUCLEOTIDE SEQUENCE [LARGE SCALE GENOMIC DNA]</scope>
    <source>
        <strain evidence="2 3">SDU14</strain>
    </source>
</reference>
<keyword evidence="1" id="KW-0732">Signal</keyword>
<evidence type="ECO:0000313" key="2">
    <source>
        <dbReference type="EMBL" id="MDC3982886.1"/>
    </source>
</evidence>
<proteinExistence type="predicted"/>
<dbReference type="InterPro" id="IPR029063">
    <property type="entry name" value="SAM-dependent_MTases_sf"/>
</dbReference>
<sequence>MSTRLGLPLAAILTIPLVLPACSGAAPREPARAPAPSPAAPADALQGVARIRADAEKLGPLVRSDLARRFLAAAPSLPSITPRTLYRDAEKKRVVDADGLSRIPDRDAFKPLPVDEEFYYSTRYGSPLAYTRALEVLGEAGVTLPPGSRFFDFGYGAAGHLRMLASLGVHAVGVDVDPLLAALYGVPGDQGEIRSLSGAPGSLRLLHGTFPGDPAIRAAAAGPFDVIVSKNVLKKGYIHPDRPADESKLIRLGVDDAAFLGAVFERLRPGGVFLIYNICPAPTPPDKPFVPWSDGRSPFPREAFTAAGFEVKVFDRDDAEAIRTIGHVLGWDQGEDAMDLQNDLSVLYTLAVRPPG</sequence>